<evidence type="ECO:0000256" key="1">
    <source>
        <dbReference type="ARBA" id="ARBA00023015"/>
    </source>
</evidence>
<feature type="region of interest" description="Disordered" evidence="5">
    <location>
        <begin position="49"/>
        <end position="100"/>
    </location>
</feature>
<dbReference type="Pfam" id="PF00172">
    <property type="entry name" value="Zn_clus"/>
    <property type="match status" value="1"/>
</dbReference>
<dbReference type="EMBL" id="JAPZBS010000002">
    <property type="protein sequence ID" value="KAJ5381886.1"/>
    <property type="molecule type" value="Genomic_DNA"/>
</dbReference>
<sequence>MPENTLPTLPRFGIAARRRKISKACDFCREHRVRCEAVTPCPQCVANDVTCHRSRPPNNTQRSSRVRHSGKADRQPATRPLENNTSITDSHPEEVLVPTPSPSANLAWTSHKTDSIMGFIARINAFCSSLSPTSPTTIPSADGPHLDQTSPFPPSIVQETHQAECDLSPEQRKQLMRIFRTRFHPRMPIVERQDLNTFGKEADGVFSPLQDAIIAYSLHSIHCSGLQTRIVVSDGLNFAEKNQQLECLTFNVASRPSANSLHSQTQQYPRCNATAILPCISWMSDTTKQHITWSD</sequence>
<gene>
    <name evidence="7" type="ORF">N7496_004314</name>
</gene>
<evidence type="ECO:0000259" key="6">
    <source>
        <dbReference type="PROSITE" id="PS50048"/>
    </source>
</evidence>
<dbReference type="PANTHER" id="PTHR31668">
    <property type="entry name" value="GLUCOSE TRANSPORT TRANSCRIPTION REGULATOR RGT1-RELATED-RELATED"/>
    <property type="match status" value="1"/>
</dbReference>
<accession>A0A9W9SNS0</accession>
<dbReference type="GO" id="GO:0003677">
    <property type="term" value="F:DNA binding"/>
    <property type="evidence" value="ECO:0007669"/>
    <property type="project" value="UniProtKB-KW"/>
</dbReference>
<dbReference type="InterPro" id="IPR050797">
    <property type="entry name" value="Carb_Metab_Trans_Reg"/>
</dbReference>
<keyword evidence="1" id="KW-0805">Transcription regulation</keyword>
<organism evidence="7 8">
    <name type="scientific">Penicillium cataractarum</name>
    <dbReference type="NCBI Taxonomy" id="2100454"/>
    <lineage>
        <taxon>Eukaryota</taxon>
        <taxon>Fungi</taxon>
        <taxon>Dikarya</taxon>
        <taxon>Ascomycota</taxon>
        <taxon>Pezizomycotina</taxon>
        <taxon>Eurotiomycetes</taxon>
        <taxon>Eurotiomycetidae</taxon>
        <taxon>Eurotiales</taxon>
        <taxon>Aspergillaceae</taxon>
        <taxon>Penicillium</taxon>
    </lineage>
</organism>
<dbReference type="CDD" id="cd00067">
    <property type="entry name" value="GAL4"/>
    <property type="match status" value="1"/>
</dbReference>
<evidence type="ECO:0000256" key="2">
    <source>
        <dbReference type="ARBA" id="ARBA00023125"/>
    </source>
</evidence>
<dbReference type="AlphaFoldDB" id="A0A9W9SNS0"/>
<dbReference type="PROSITE" id="PS50048">
    <property type="entry name" value="ZN2_CY6_FUNGAL_2"/>
    <property type="match status" value="1"/>
</dbReference>
<dbReference type="GO" id="GO:0000981">
    <property type="term" value="F:DNA-binding transcription factor activity, RNA polymerase II-specific"/>
    <property type="evidence" value="ECO:0007669"/>
    <property type="project" value="InterPro"/>
</dbReference>
<dbReference type="RefSeq" id="XP_056559457.1">
    <property type="nucleotide sequence ID" value="XM_056697245.1"/>
</dbReference>
<dbReference type="SMART" id="SM00066">
    <property type="entry name" value="GAL4"/>
    <property type="match status" value="1"/>
</dbReference>
<reference evidence="7" key="2">
    <citation type="journal article" date="2023" name="IMA Fungus">
        <title>Comparative genomic study of the Penicillium genus elucidates a diverse pangenome and 15 lateral gene transfer events.</title>
        <authorList>
            <person name="Petersen C."/>
            <person name="Sorensen T."/>
            <person name="Nielsen M.R."/>
            <person name="Sondergaard T.E."/>
            <person name="Sorensen J.L."/>
            <person name="Fitzpatrick D.A."/>
            <person name="Frisvad J.C."/>
            <person name="Nielsen K.L."/>
        </authorList>
    </citation>
    <scope>NUCLEOTIDE SEQUENCE</scope>
    <source>
        <strain evidence="7">IBT 29864</strain>
    </source>
</reference>
<dbReference type="Gene3D" id="4.10.240.10">
    <property type="entry name" value="Zn(2)-C6 fungal-type DNA-binding domain"/>
    <property type="match status" value="1"/>
</dbReference>
<dbReference type="PROSITE" id="PS00463">
    <property type="entry name" value="ZN2_CY6_FUNGAL_1"/>
    <property type="match status" value="1"/>
</dbReference>
<evidence type="ECO:0000256" key="5">
    <source>
        <dbReference type="SAM" id="MobiDB-lite"/>
    </source>
</evidence>
<evidence type="ECO:0000313" key="8">
    <source>
        <dbReference type="Proteomes" id="UP001147782"/>
    </source>
</evidence>
<keyword evidence="8" id="KW-1185">Reference proteome</keyword>
<dbReference type="InterPro" id="IPR036864">
    <property type="entry name" value="Zn2-C6_fun-type_DNA-bd_sf"/>
</dbReference>
<proteinExistence type="predicted"/>
<dbReference type="GeneID" id="81436422"/>
<dbReference type="SUPFAM" id="SSF57701">
    <property type="entry name" value="Zn2/Cys6 DNA-binding domain"/>
    <property type="match status" value="1"/>
</dbReference>
<name>A0A9W9SNS0_9EURO</name>
<dbReference type="InterPro" id="IPR001138">
    <property type="entry name" value="Zn2Cys6_DnaBD"/>
</dbReference>
<feature type="domain" description="Zn(2)-C6 fungal-type" evidence="6">
    <location>
        <begin position="24"/>
        <end position="51"/>
    </location>
</feature>
<dbReference type="GO" id="GO:0008270">
    <property type="term" value="F:zinc ion binding"/>
    <property type="evidence" value="ECO:0007669"/>
    <property type="project" value="InterPro"/>
</dbReference>
<keyword evidence="3" id="KW-0804">Transcription</keyword>
<reference evidence="7" key="1">
    <citation type="submission" date="2022-11" db="EMBL/GenBank/DDBJ databases">
        <authorList>
            <person name="Petersen C."/>
        </authorList>
    </citation>
    <scope>NUCLEOTIDE SEQUENCE</scope>
    <source>
        <strain evidence="7">IBT 29864</strain>
    </source>
</reference>
<dbReference type="Proteomes" id="UP001147782">
    <property type="component" value="Unassembled WGS sequence"/>
</dbReference>
<protein>
    <recommendedName>
        <fullName evidence="6">Zn(2)-C6 fungal-type domain-containing protein</fullName>
    </recommendedName>
</protein>
<evidence type="ECO:0000256" key="3">
    <source>
        <dbReference type="ARBA" id="ARBA00023163"/>
    </source>
</evidence>
<keyword evidence="4" id="KW-0539">Nucleus</keyword>
<evidence type="ECO:0000313" key="7">
    <source>
        <dbReference type="EMBL" id="KAJ5381886.1"/>
    </source>
</evidence>
<evidence type="ECO:0000256" key="4">
    <source>
        <dbReference type="ARBA" id="ARBA00023242"/>
    </source>
</evidence>
<keyword evidence="2" id="KW-0238">DNA-binding</keyword>
<dbReference type="OrthoDB" id="2283488at2759"/>
<comment type="caution">
    <text evidence="7">The sequence shown here is derived from an EMBL/GenBank/DDBJ whole genome shotgun (WGS) entry which is preliminary data.</text>
</comment>